<name>A0A8H7RHE3_9FUNG</name>
<organism evidence="1 2">
    <name type="scientific">Mucor saturninus</name>
    <dbReference type="NCBI Taxonomy" id="64648"/>
    <lineage>
        <taxon>Eukaryota</taxon>
        <taxon>Fungi</taxon>
        <taxon>Fungi incertae sedis</taxon>
        <taxon>Mucoromycota</taxon>
        <taxon>Mucoromycotina</taxon>
        <taxon>Mucoromycetes</taxon>
        <taxon>Mucorales</taxon>
        <taxon>Mucorineae</taxon>
        <taxon>Mucoraceae</taxon>
        <taxon>Mucor</taxon>
    </lineage>
</organism>
<keyword evidence="2" id="KW-1185">Reference proteome</keyword>
<protein>
    <submittedName>
        <fullName evidence="1">Uncharacterized protein</fullName>
    </submittedName>
</protein>
<sequence>MALSKRLVMSPWKIKMRLLSKGLMNELDYHAVINAEELYSRHPPQDGYKGCGKTLDCFDYTHPINSNCKTYHVSRKAEADHHDLAVKMMQSESTSSPVLVEVKKFENK</sequence>
<gene>
    <name evidence="1" type="ORF">INT47_002492</name>
</gene>
<evidence type="ECO:0000313" key="1">
    <source>
        <dbReference type="EMBL" id="KAG2210550.1"/>
    </source>
</evidence>
<reference evidence="1" key="1">
    <citation type="submission" date="2020-12" db="EMBL/GenBank/DDBJ databases">
        <title>Metabolic potential, ecology and presence of endohyphal bacteria is reflected in genomic diversity of Mucoromycotina.</title>
        <authorList>
            <person name="Muszewska A."/>
            <person name="Okrasinska A."/>
            <person name="Steczkiewicz K."/>
            <person name="Drgas O."/>
            <person name="Orlowska M."/>
            <person name="Perlinska-Lenart U."/>
            <person name="Aleksandrzak-Piekarczyk T."/>
            <person name="Szatraj K."/>
            <person name="Zielenkiewicz U."/>
            <person name="Pilsyk S."/>
            <person name="Malc E."/>
            <person name="Mieczkowski P."/>
            <person name="Kruszewska J.S."/>
            <person name="Biernat P."/>
            <person name="Pawlowska J."/>
        </authorList>
    </citation>
    <scope>NUCLEOTIDE SEQUENCE</scope>
    <source>
        <strain evidence="1">WA0000017839</strain>
    </source>
</reference>
<dbReference type="Proteomes" id="UP000603453">
    <property type="component" value="Unassembled WGS sequence"/>
</dbReference>
<comment type="caution">
    <text evidence="1">The sequence shown here is derived from an EMBL/GenBank/DDBJ whole genome shotgun (WGS) entry which is preliminary data.</text>
</comment>
<evidence type="ECO:0000313" key="2">
    <source>
        <dbReference type="Proteomes" id="UP000603453"/>
    </source>
</evidence>
<dbReference type="EMBL" id="JAEPRD010000011">
    <property type="protein sequence ID" value="KAG2210550.1"/>
    <property type="molecule type" value="Genomic_DNA"/>
</dbReference>
<proteinExistence type="predicted"/>
<dbReference type="AlphaFoldDB" id="A0A8H7RHE3"/>
<accession>A0A8H7RHE3</accession>